<dbReference type="AlphaFoldDB" id="A0A5M3MJJ7"/>
<dbReference type="EMBL" id="JH711581">
    <property type="protein sequence ID" value="EIW78771.1"/>
    <property type="molecule type" value="Genomic_DNA"/>
</dbReference>
<dbReference type="Gene3D" id="3.50.50.60">
    <property type="entry name" value="FAD/NAD(P)-binding domain"/>
    <property type="match status" value="1"/>
</dbReference>
<dbReference type="GO" id="GO:0005737">
    <property type="term" value="C:cytoplasm"/>
    <property type="evidence" value="ECO:0007669"/>
    <property type="project" value="TreeGrafter"/>
</dbReference>
<dbReference type="GeneID" id="19205615"/>
<protein>
    <submittedName>
        <fullName evidence="2">DAO-domain-containing protein</fullName>
    </submittedName>
</protein>
<dbReference type="OMA" id="WGANEGF"/>
<dbReference type="Proteomes" id="UP000053558">
    <property type="component" value="Unassembled WGS sequence"/>
</dbReference>
<keyword evidence="3" id="KW-1185">Reference proteome</keyword>
<accession>A0A5M3MJJ7</accession>
<sequence length="517" mass="55219">MSSASPHPTLIASVPLHPTSHLRALIDCPSAEALKPAALPNSDPSRSFWLHSSPDANRLAHEGSEGPLSTDEADIIIIGSGLTGVGVAYWLVNGLADAADGDGKEPLKVVVLEAREFCGGATGRNGGHLIPFKFLAFESRQKKLGTEEAVASRALEEYSARSLVDVLTRNGRGDAVDLVKNGATIVLATQAEVDQAKRDFEAAKEAGVDVGGVRWFTKEEMEKVYGVPYEALQLPAHNLWPQKAVTELYELAQARAHSASSRVSLALHTYTPVTQIALAPPGSKHPSVVHTPRGAISATRIVHATNGYASHLLPFIMNGPEAIFGVRAQIASIRANVGTDEAFNGSESSWAVNDTSEYWFPRPHGADPGDKSKALAIVGGGRECALGPTVGVYDDSILDQGVGRALREVLPALFPGKFEEGREPEMEWSGIMGYTKRGTPYVGPVIDPSDPSSASKYTGQYISAGYTGHGMPRAFSCAEATASMILSEITGREWVKPEWLPKMWLTSERFKPGYGVA</sequence>
<evidence type="ECO:0000259" key="1">
    <source>
        <dbReference type="Pfam" id="PF01266"/>
    </source>
</evidence>
<dbReference type="Pfam" id="PF01266">
    <property type="entry name" value="DAO"/>
    <property type="match status" value="1"/>
</dbReference>
<reference evidence="3" key="1">
    <citation type="journal article" date="2012" name="Science">
        <title>The Paleozoic origin of enzymatic lignin decomposition reconstructed from 31 fungal genomes.</title>
        <authorList>
            <person name="Floudas D."/>
            <person name="Binder M."/>
            <person name="Riley R."/>
            <person name="Barry K."/>
            <person name="Blanchette R.A."/>
            <person name="Henrissat B."/>
            <person name="Martinez A.T."/>
            <person name="Otillar R."/>
            <person name="Spatafora J.W."/>
            <person name="Yadav J.S."/>
            <person name="Aerts A."/>
            <person name="Benoit I."/>
            <person name="Boyd A."/>
            <person name="Carlson A."/>
            <person name="Copeland A."/>
            <person name="Coutinho P.M."/>
            <person name="de Vries R.P."/>
            <person name="Ferreira P."/>
            <person name="Findley K."/>
            <person name="Foster B."/>
            <person name="Gaskell J."/>
            <person name="Glotzer D."/>
            <person name="Gorecki P."/>
            <person name="Heitman J."/>
            <person name="Hesse C."/>
            <person name="Hori C."/>
            <person name="Igarashi K."/>
            <person name="Jurgens J.A."/>
            <person name="Kallen N."/>
            <person name="Kersten P."/>
            <person name="Kohler A."/>
            <person name="Kuees U."/>
            <person name="Kumar T.K.A."/>
            <person name="Kuo A."/>
            <person name="LaButti K."/>
            <person name="Larrondo L.F."/>
            <person name="Lindquist E."/>
            <person name="Ling A."/>
            <person name="Lombard V."/>
            <person name="Lucas S."/>
            <person name="Lundell T."/>
            <person name="Martin R."/>
            <person name="McLaughlin D.J."/>
            <person name="Morgenstern I."/>
            <person name="Morin E."/>
            <person name="Murat C."/>
            <person name="Nagy L.G."/>
            <person name="Nolan M."/>
            <person name="Ohm R.A."/>
            <person name="Patyshakuliyeva A."/>
            <person name="Rokas A."/>
            <person name="Ruiz-Duenas F.J."/>
            <person name="Sabat G."/>
            <person name="Salamov A."/>
            <person name="Samejima M."/>
            <person name="Schmutz J."/>
            <person name="Slot J.C."/>
            <person name="St John F."/>
            <person name="Stenlid J."/>
            <person name="Sun H."/>
            <person name="Sun S."/>
            <person name="Syed K."/>
            <person name="Tsang A."/>
            <person name="Wiebenga A."/>
            <person name="Young D."/>
            <person name="Pisabarro A."/>
            <person name="Eastwood D.C."/>
            <person name="Martin F."/>
            <person name="Cullen D."/>
            <person name="Grigoriev I.V."/>
            <person name="Hibbett D.S."/>
        </authorList>
    </citation>
    <scope>NUCLEOTIDE SEQUENCE [LARGE SCALE GENOMIC DNA]</scope>
    <source>
        <strain evidence="3">RWD-64-598 SS2</strain>
    </source>
</reference>
<name>A0A5M3MJJ7_CONPW</name>
<gene>
    <name evidence="2" type="ORF">CONPUDRAFT_166697</name>
</gene>
<evidence type="ECO:0000313" key="2">
    <source>
        <dbReference type="EMBL" id="EIW78771.1"/>
    </source>
</evidence>
<dbReference type="InterPro" id="IPR036188">
    <property type="entry name" value="FAD/NAD-bd_sf"/>
</dbReference>
<dbReference type="RefSeq" id="XP_007770567.1">
    <property type="nucleotide sequence ID" value="XM_007772377.1"/>
</dbReference>
<proteinExistence type="predicted"/>
<dbReference type="PANTHER" id="PTHR13847">
    <property type="entry name" value="SARCOSINE DEHYDROGENASE-RELATED"/>
    <property type="match status" value="1"/>
</dbReference>
<dbReference type="Gene3D" id="3.30.9.10">
    <property type="entry name" value="D-Amino Acid Oxidase, subunit A, domain 2"/>
    <property type="match status" value="1"/>
</dbReference>
<comment type="caution">
    <text evidence="2">The sequence shown here is derived from an EMBL/GenBank/DDBJ whole genome shotgun (WGS) entry which is preliminary data.</text>
</comment>
<dbReference type="KEGG" id="cput:CONPUDRAFT_166697"/>
<evidence type="ECO:0000313" key="3">
    <source>
        <dbReference type="Proteomes" id="UP000053558"/>
    </source>
</evidence>
<feature type="domain" description="FAD dependent oxidoreductase" evidence="1">
    <location>
        <begin position="74"/>
        <end position="483"/>
    </location>
</feature>
<dbReference type="OrthoDB" id="429143at2759"/>
<dbReference type="SUPFAM" id="SSF51905">
    <property type="entry name" value="FAD/NAD(P)-binding domain"/>
    <property type="match status" value="1"/>
</dbReference>
<organism evidence="2 3">
    <name type="scientific">Coniophora puteana (strain RWD-64-598)</name>
    <name type="common">Brown rot fungus</name>
    <dbReference type="NCBI Taxonomy" id="741705"/>
    <lineage>
        <taxon>Eukaryota</taxon>
        <taxon>Fungi</taxon>
        <taxon>Dikarya</taxon>
        <taxon>Basidiomycota</taxon>
        <taxon>Agaricomycotina</taxon>
        <taxon>Agaricomycetes</taxon>
        <taxon>Agaricomycetidae</taxon>
        <taxon>Boletales</taxon>
        <taxon>Coniophorineae</taxon>
        <taxon>Coniophoraceae</taxon>
        <taxon>Coniophora</taxon>
    </lineage>
</organism>
<dbReference type="PANTHER" id="PTHR13847:SF260">
    <property type="entry name" value="FAD DEPENDENT OXIDOREDUCTASE DOMAIN-CONTAINING PROTEIN"/>
    <property type="match status" value="1"/>
</dbReference>
<dbReference type="InterPro" id="IPR006076">
    <property type="entry name" value="FAD-dep_OxRdtase"/>
</dbReference>